<reference evidence="2 3" key="1">
    <citation type="submission" date="2011-11" db="EMBL/GenBank/DDBJ databases">
        <title>Complete sequence of Granulicella mallensis MP5ACTX8.</title>
        <authorList>
            <consortium name="US DOE Joint Genome Institute"/>
            <person name="Lucas S."/>
            <person name="Copeland A."/>
            <person name="Lapidus A."/>
            <person name="Cheng J.-F."/>
            <person name="Goodwin L."/>
            <person name="Pitluck S."/>
            <person name="Peters L."/>
            <person name="Lu M."/>
            <person name="Detter J.C."/>
            <person name="Han C."/>
            <person name="Tapia R."/>
            <person name="Land M."/>
            <person name="Hauser L."/>
            <person name="Kyrpides N."/>
            <person name="Ivanova N."/>
            <person name="Mikhailova N."/>
            <person name="Pagani I."/>
            <person name="Rawat S."/>
            <person name="Mannisto M."/>
            <person name="Haggblom M."/>
            <person name="Woyke T."/>
        </authorList>
    </citation>
    <scope>NUCLEOTIDE SEQUENCE [LARGE SCALE GENOMIC DNA]</scope>
    <source>
        <strain evidence="3">ATCC BAA-1857 / DSM 23137 / MP5ACTX8</strain>
    </source>
</reference>
<dbReference type="Pfam" id="PF02239">
    <property type="entry name" value="Cytochrom_D1"/>
    <property type="match status" value="1"/>
</dbReference>
<proteinExistence type="predicted"/>
<dbReference type="KEGG" id="gma:AciX8_1932"/>
<dbReference type="PANTHER" id="PTHR47197">
    <property type="entry name" value="PROTEIN NIRF"/>
    <property type="match status" value="1"/>
</dbReference>
<dbReference type="PANTHER" id="PTHR47197:SF3">
    <property type="entry name" value="DIHYDRO-HEME D1 DEHYDROGENASE"/>
    <property type="match status" value="1"/>
</dbReference>
<dbReference type="STRING" id="682795.AciX8_1932"/>
<organism evidence="2 3">
    <name type="scientific">Granulicella mallensis (strain ATCC BAA-1857 / DSM 23137 / MP5ACTX8)</name>
    <dbReference type="NCBI Taxonomy" id="682795"/>
    <lineage>
        <taxon>Bacteria</taxon>
        <taxon>Pseudomonadati</taxon>
        <taxon>Acidobacteriota</taxon>
        <taxon>Terriglobia</taxon>
        <taxon>Terriglobales</taxon>
        <taxon>Acidobacteriaceae</taxon>
        <taxon>Granulicella</taxon>
    </lineage>
</organism>
<dbReference type="InterPro" id="IPR011045">
    <property type="entry name" value="N2O_reductase_N"/>
</dbReference>
<accession>G8NS55</accession>
<dbReference type="HOGENOM" id="CLU_009318_3_0_0"/>
<name>G8NS55_GRAMM</name>
<keyword evidence="3" id="KW-1185">Reference proteome</keyword>
<dbReference type="EMBL" id="CP003130">
    <property type="protein sequence ID" value="AEU36263.1"/>
    <property type="molecule type" value="Genomic_DNA"/>
</dbReference>
<gene>
    <name evidence="2" type="ordered locus">AciX8_1932</name>
</gene>
<dbReference type="Gene3D" id="2.130.10.10">
    <property type="entry name" value="YVTN repeat-like/Quinoprotein amine dehydrogenase"/>
    <property type="match status" value="2"/>
</dbReference>
<protein>
    <submittedName>
        <fullName evidence="2">YVTN beta-propeller repeat-containing protein</fullName>
    </submittedName>
</protein>
<dbReference type="SUPFAM" id="SSF50974">
    <property type="entry name" value="Nitrous oxide reductase, N-terminal domain"/>
    <property type="match status" value="1"/>
</dbReference>
<dbReference type="InterPro" id="IPR051200">
    <property type="entry name" value="Host-pathogen_enzymatic-act"/>
</dbReference>
<keyword evidence="1" id="KW-0732">Signal</keyword>
<dbReference type="eggNOG" id="COG3391">
    <property type="taxonomic scope" value="Bacteria"/>
</dbReference>
<dbReference type="OrthoDB" id="145213at2"/>
<dbReference type="InterPro" id="IPR015943">
    <property type="entry name" value="WD40/YVTN_repeat-like_dom_sf"/>
</dbReference>
<dbReference type="AlphaFoldDB" id="G8NS55"/>
<evidence type="ECO:0000313" key="3">
    <source>
        <dbReference type="Proteomes" id="UP000007113"/>
    </source>
</evidence>
<evidence type="ECO:0000256" key="1">
    <source>
        <dbReference type="SAM" id="SignalP"/>
    </source>
</evidence>
<feature type="signal peptide" evidence="1">
    <location>
        <begin position="1"/>
        <end position="21"/>
    </location>
</feature>
<feature type="chain" id="PRO_5003512818" evidence="1">
    <location>
        <begin position="22"/>
        <end position="336"/>
    </location>
</feature>
<dbReference type="Proteomes" id="UP000007113">
    <property type="component" value="Chromosome"/>
</dbReference>
<sequence precursor="true">MRTHYILAAVSLVVCLMGARAQSLLVVNQGDATVSVIDPQTGKQVATIEEHTPGVHGHEIAVSADGKTAFLPIYGSVGVGKPGIDGHEMLVLDLPSRRIIDHVEFGHGVRPHMPLLDEASGMLYVTTELDKTVTVIDPKTHRIVGTIPTGAEQSHMLILSHDGKTGYTANVGPGSVSVLDMRERKTLAVIPVAAEVQRIAISNDDKWVFTSDPKQPRMAVIDTSTHKVAKWIELPGMGYGAKPTTDGKWLLVAIPAAGKVAVVDLATMTVKNTVEVPLAPQEVVIRPDQKVAYVSCNTSGKVAAINLTTWKTDLIAAGPLADGMIWVPSRKGQPVR</sequence>
<evidence type="ECO:0000313" key="2">
    <source>
        <dbReference type="EMBL" id="AEU36263.1"/>
    </source>
</evidence>